<protein>
    <submittedName>
        <fullName evidence="2">Phospholipase A2</fullName>
    </submittedName>
</protein>
<dbReference type="Proteomes" id="UP000095286">
    <property type="component" value="Unplaced"/>
</dbReference>
<evidence type="ECO:0000313" key="2">
    <source>
        <dbReference type="WBParaSite" id="RSKR_0000297300.1"/>
    </source>
</evidence>
<sequence>MYTIFRGKHPDWTSLHIACASGISKYVISESKRNDWIVLLCQVDTDGKTALHISIENNQLEIVKMLIEKGADINRCDVKMENAIHKACKENMVACLKTMAVSDHFYKGINTENEYGETSLCLAIFSGSTSCVDFLLEHFAKKTQHRLKVKGFTRGSILERVTKLSNPNENVLKCLSSLISHYPELLNETIDKDGNCVLHVITDKKILQALLINAFRNNALNVDCKNRIGQTPLHHSILRKDLSALMTLYSYGANIDEIDQNGETGLHHSITVGAPQIVKALLCFHANINYIDNSGQTIRDKIEKLKNESVRNDIKSYLDIIESSETIQDQSDELENFAQTNAMAYQMSKNEEQKTRSVNVLSLDGGGIKGMVIIQTLLYFERTLGPEFIKKFDWISGTSTGAIIAVGLTEGKSLRNLQKMYLRFKDLVFVGSRPYSSDALKQIFVDNFGDRTMNDLEHSNKLLVTTCKASVVPPELNIFRNYLLPGVNIELNKKREYFKMDAIPIWKALRCSSAAPTYFNPVDDKYVDGGLIANNPCLEILTDIQLYNTALCYKNQKPYEISCVLSLGTGRCPPKQIGSVDVGLPSGWTDIVSKALNVINLKDMLIEQITAADGQPVTRARAWSHSLNAPYFRFSPMFKNEIELDQNDDNIIIEMLWTTEKYLREEANFEVNLFTRFMESFKK</sequence>
<reference evidence="2" key="1">
    <citation type="submission" date="2016-11" db="UniProtKB">
        <authorList>
            <consortium name="WormBaseParasite"/>
        </authorList>
    </citation>
    <scope>IDENTIFICATION</scope>
    <source>
        <strain evidence="2">KR3021</strain>
    </source>
</reference>
<evidence type="ECO:0000313" key="1">
    <source>
        <dbReference type="Proteomes" id="UP000095286"/>
    </source>
</evidence>
<dbReference type="WBParaSite" id="RSKR_0000297300.1">
    <property type="protein sequence ID" value="RSKR_0000297300.1"/>
    <property type="gene ID" value="RSKR_0000297300"/>
</dbReference>
<organism evidence="1 2">
    <name type="scientific">Rhabditophanes sp. KR3021</name>
    <dbReference type="NCBI Taxonomy" id="114890"/>
    <lineage>
        <taxon>Eukaryota</taxon>
        <taxon>Metazoa</taxon>
        <taxon>Ecdysozoa</taxon>
        <taxon>Nematoda</taxon>
        <taxon>Chromadorea</taxon>
        <taxon>Rhabditida</taxon>
        <taxon>Tylenchina</taxon>
        <taxon>Panagrolaimomorpha</taxon>
        <taxon>Strongyloidoidea</taxon>
        <taxon>Alloionematidae</taxon>
        <taxon>Rhabditophanes</taxon>
    </lineage>
</organism>
<name>A0AC35TPP6_9BILA</name>
<proteinExistence type="predicted"/>
<accession>A0AC35TPP6</accession>